<dbReference type="EMBL" id="CP038008">
    <property type="protein sequence ID" value="QBY27835.1"/>
    <property type="molecule type" value="Genomic_DNA"/>
</dbReference>
<accession>A0A482PC63</accession>
<dbReference type="AlphaFoldDB" id="A0A482PC63"/>
<dbReference type="GO" id="GO:0005576">
    <property type="term" value="C:extracellular region"/>
    <property type="evidence" value="ECO:0007669"/>
    <property type="project" value="InterPro"/>
</dbReference>
<proteinExistence type="predicted"/>
<dbReference type="InterPro" id="IPR003898">
    <property type="entry name" value="Borpert_toxA"/>
</dbReference>
<protein>
    <submittedName>
        <fullName evidence="1">Uncharacterized protein</fullName>
    </submittedName>
</protein>
<sequence length="185" mass="21305">MLTQYDIKRNRAPSKWRTFKRLLSRKSLPSFVYRLDGRDPQVIAQTGFQPWNPQGNINIFEHVKGVLDTGNAAKLQSQYVSTSSFQAYSRFGDGRMGEMLTRSRIYKIDTHIALTTGEFFDVNDMFDRFSQTNNFRAQREWSKLGGIPANAVIGFMSGLDFFNNVILVPAPQEDELRWEPMPARI</sequence>
<dbReference type="RefSeq" id="WP_012905504.1">
    <property type="nucleotide sequence ID" value="NZ_CAJTBI010000038.1"/>
</dbReference>
<gene>
    <name evidence="1" type="ORF">E2R62_02635</name>
</gene>
<dbReference type="SUPFAM" id="SSF56399">
    <property type="entry name" value="ADP-ribosylation"/>
    <property type="match status" value="1"/>
</dbReference>
<name>A0A482PC63_CITRO</name>
<organism evidence="1">
    <name type="scientific">Citrobacter rodentium</name>
    <dbReference type="NCBI Taxonomy" id="67825"/>
    <lineage>
        <taxon>Bacteria</taxon>
        <taxon>Pseudomonadati</taxon>
        <taxon>Pseudomonadota</taxon>
        <taxon>Gammaproteobacteria</taxon>
        <taxon>Enterobacterales</taxon>
        <taxon>Enterobacteriaceae</taxon>
        <taxon>Citrobacter</taxon>
    </lineage>
</organism>
<evidence type="ECO:0000313" key="1">
    <source>
        <dbReference type="EMBL" id="QBY27835.1"/>
    </source>
</evidence>
<reference evidence="1" key="1">
    <citation type="submission" date="2019-03" db="EMBL/GenBank/DDBJ databases">
        <title>Complete genome sequence of enteropathogenic Citrobacter rodentium strain DBS100.</title>
        <authorList>
            <person name="Popov G."/>
            <person name="Fiebig A."/>
            <person name="Shideler S."/>
            <person name="Coombes B."/>
            <person name="Savchenko A."/>
        </authorList>
    </citation>
    <scope>NUCLEOTIDE SEQUENCE</scope>
    <source>
        <strain evidence="1">DBS100</strain>
    </source>
</reference>
<dbReference type="GO" id="GO:0003950">
    <property type="term" value="F:NAD+ poly-ADP-ribosyltransferase activity"/>
    <property type="evidence" value="ECO:0007669"/>
    <property type="project" value="InterPro"/>
</dbReference>
<dbReference type="Pfam" id="PF02917">
    <property type="entry name" value="Pertussis_S1"/>
    <property type="match status" value="1"/>
</dbReference>
<dbReference type="Gene3D" id="3.90.210.10">
    <property type="entry name" value="Heat-Labile Enterotoxin, subunit A"/>
    <property type="match status" value="1"/>
</dbReference>